<feature type="compositionally biased region" description="Basic and acidic residues" evidence="4">
    <location>
        <begin position="591"/>
        <end position="606"/>
    </location>
</feature>
<keyword evidence="3" id="KW-0862">Zinc</keyword>
<evidence type="ECO:0000256" key="1">
    <source>
        <dbReference type="ARBA" id="ARBA00004123"/>
    </source>
</evidence>
<evidence type="ECO:0000256" key="2">
    <source>
        <dbReference type="ARBA" id="ARBA00023242"/>
    </source>
</evidence>
<dbReference type="PANTHER" id="PTHR23110">
    <property type="entry name" value="BTB DOMAIN TRANSCRIPTION FACTOR"/>
    <property type="match status" value="1"/>
</dbReference>
<dbReference type="InterPro" id="IPR011333">
    <property type="entry name" value="SKP1/BTB/POZ_sf"/>
</dbReference>
<feature type="compositionally biased region" description="Acidic residues" evidence="4">
    <location>
        <begin position="612"/>
        <end position="628"/>
    </location>
</feature>
<dbReference type="SMART" id="SM00225">
    <property type="entry name" value="BTB"/>
    <property type="match status" value="1"/>
</dbReference>
<feature type="compositionally biased region" description="Gly residues" evidence="4">
    <location>
        <begin position="346"/>
        <end position="357"/>
    </location>
</feature>
<dbReference type="InterPro" id="IPR051095">
    <property type="entry name" value="Dros_DevTransReg"/>
</dbReference>
<dbReference type="Proteomes" id="UP001652620">
    <property type="component" value="Chromosome 2"/>
</dbReference>
<dbReference type="SUPFAM" id="SSF57667">
    <property type="entry name" value="beta-beta-alpha zinc fingers"/>
    <property type="match status" value="1"/>
</dbReference>
<dbReference type="GeneID" id="105224493"/>
<dbReference type="RefSeq" id="XP_049304160.1">
    <property type="nucleotide sequence ID" value="XM_049448203.1"/>
</dbReference>
<feature type="compositionally biased region" description="Polar residues" evidence="4">
    <location>
        <begin position="30"/>
        <end position="46"/>
    </location>
</feature>
<feature type="compositionally biased region" description="Polar residues" evidence="4">
    <location>
        <begin position="549"/>
        <end position="560"/>
    </location>
</feature>
<feature type="compositionally biased region" description="Basic and acidic residues" evidence="4">
    <location>
        <begin position="365"/>
        <end position="392"/>
    </location>
</feature>
<evidence type="ECO:0000313" key="7">
    <source>
        <dbReference type="Proteomes" id="UP001652620"/>
    </source>
</evidence>
<dbReference type="PROSITE" id="PS50097">
    <property type="entry name" value="BTB"/>
    <property type="match status" value="1"/>
</dbReference>
<evidence type="ECO:0000259" key="5">
    <source>
        <dbReference type="PROSITE" id="PS50097"/>
    </source>
</evidence>
<keyword evidence="3" id="KW-0863">Zinc-finger</keyword>
<dbReference type="Gene3D" id="3.30.160.60">
    <property type="entry name" value="Classic Zinc Finger"/>
    <property type="match status" value="1"/>
</dbReference>
<comment type="subcellular location">
    <subcellularLocation>
        <location evidence="1">Nucleus</location>
    </subcellularLocation>
</comment>
<dbReference type="PROSITE" id="PS50157">
    <property type="entry name" value="ZINC_FINGER_C2H2_2"/>
    <property type="match status" value="1"/>
</dbReference>
<dbReference type="InterPro" id="IPR036236">
    <property type="entry name" value="Znf_C2H2_sf"/>
</dbReference>
<feature type="region of interest" description="Disordered" evidence="4">
    <location>
        <begin position="16"/>
        <end position="61"/>
    </location>
</feature>
<feature type="compositionally biased region" description="Pro residues" evidence="4">
    <location>
        <begin position="48"/>
        <end position="57"/>
    </location>
</feature>
<feature type="region of interest" description="Disordered" evidence="4">
    <location>
        <begin position="518"/>
        <end position="628"/>
    </location>
</feature>
<feature type="compositionally biased region" description="Polar residues" evidence="4">
    <location>
        <begin position="410"/>
        <end position="425"/>
    </location>
</feature>
<dbReference type="CDD" id="cd18315">
    <property type="entry name" value="BTB_POZ_BAB-like"/>
    <property type="match status" value="1"/>
</dbReference>
<dbReference type="Pfam" id="PF00651">
    <property type="entry name" value="BTB"/>
    <property type="match status" value="1"/>
</dbReference>
<evidence type="ECO:0000313" key="8">
    <source>
        <dbReference type="RefSeq" id="XP_049304158.1"/>
    </source>
</evidence>
<dbReference type="PANTHER" id="PTHR23110:SF107">
    <property type="entry name" value="SEX DETERMINATION PROTEIN FRUITLESS"/>
    <property type="match status" value="1"/>
</dbReference>
<evidence type="ECO:0000313" key="9">
    <source>
        <dbReference type="RefSeq" id="XP_049304160.1"/>
    </source>
</evidence>
<feature type="region of interest" description="Disordered" evidence="4">
    <location>
        <begin position="180"/>
        <end position="252"/>
    </location>
</feature>
<protein>
    <submittedName>
        <fullName evidence="8 9">Sex determination protein fruitless isoform X1</fullName>
    </submittedName>
</protein>
<feature type="region of interest" description="Disordered" evidence="4">
    <location>
        <begin position="846"/>
        <end position="884"/>
    </location>
</feature>
<accession>A0ABM3J4J5</accession>
<evidence type="ECO:0000256" key="3">
    <source>
        <dbReference type="PROSITE-ProRule" id="PRU00042"/>
    </source>
</evidence>
<keyword evidence="3" id="KW-0479">Metal-binding</keyword>
<sequence length="1016" mass="110817">MLAMSQGFFDNPYAQIRAPTTAMRPPRSDSPLNSTSALDLQTSSRAQVPPPPPPPPRYHTDQGAMDQQFCLRWNNHPTNLTGVLTSLLQREALCDVTLACDGETVKAHQTILSACSPYFETIFLQNRHPHPIIYLKDVRYSEMRSLLDFMYKGEVNVGQSSLPMFLKTAESLQVRGLTDNNNLNYRTEHRDSPISSPTGRTPYSSGGLGGGGSGGSECEPRERDQQLRGRATERDMRDEMHSHRSSSSLSERNAAAAAAAAAAATANVGSVSASLQSAAAALGLGERSPITAAAMAAAVAAAATRSASADPLGGSTNTACSGGSISGAGGILNSRNSDANSERSVSGGGGAGNGGNSGDRSSSIGRERADSRDELMQLDYSNKDNRDRDREMSTTPVEHIGSNKRRRKNSSNCDNSLTSTHNANVQDRHYTQDSQASSRSNFKSSPVPKTGSTSESEDAIITGVGERRDSPLSVSQLSMSGGGLGGVGSGSVSAIPSSIGLSHALSIKQELIEAQQQQQQLQQQQRETHVPLPTEYLPPGALKLHSEEMSQLLSSHGLQQESREDQNDGKQLPLDQSDNIDGDDGVGGNDMRVEANRNHADIRADDDVANMNDDDEEDNDDNEAGVDDDTVDVHRHIAYRHNRRRVIRATDGMQALQSVTEHIDVVHDESHAQDLCGDDEDYDYDNDCHSDCDHKILDSNYNCHYKRCRQEAAMRSQQQQLYEQHQQHQQKHLQAQHYHQQHVAEMMLHARNGPLNDVIALTTTPPQPTLSTHRHMHPQTVINLGRCSNALDALCSAEAAAAAAVAALSPASSNASAASATLQKQQQQQQQFAYAQQQHAAAVNYQQQQQQQRQQHALATAANLAQHRHSHHHQQQQQQQQHHLQNIHTQVNNANDNNTTQLQLIATNSNPSTVDNNSANAAAAAAAAAAANRRDHNIDYSTLFVQLSGTLPTLYRCVSCNKIVSNRWHHANIHRPQSHECPVCGQKFTRRDNMKAHCKIKHADIKDRFFSHYVHM</sequence>
<feature type="region of interest" description="Disordered" evidence="4">
    <location>
        <begin position="331"/>
        <end position="457"/>
    </location>
</feature>
<feature type="compositionally biased region" description="Basic and acidic residues" evidence="4">
    <location>
        <begin position="218"/>
        <end position="242"/>
    </location>
</feature>
<dbReference type="PROSITE" id="PS00028">
    <property type="entry name" value="ZINC_FINGER_C2H2_1"/>
    <property type="match status" value="1"/>
</dbReference>
<evidence type="ECO:0000259" key="6">
    <source>
        <dbReference type="PROSITE" id="PS50157"/>
    </source>
</evidence>
<name>A0ABM3J4J5_BACDO</name>
<reference evidence="7 8" key="1">
    <citation type="submission" date="2025-05" db="UniProtKB">
        <authorList>
            <consortium name="RefSeq"/>
        </authorList>
    </citation>
    <scope>NUCLEOTIDE SEQUENCE [LARGE SCALE GENOMIC DNA]</scope>
    <source>
        <tissue evidence="8 9">Adult</tissue>
    </source>
</reference>
<proteinExistence type="predicted"/>
<feature type="domain" description="BTB" evidence="5">
    <location>
        <begin position="94"/>
        <end position="159"/>
    </location>
</feature>
<evidence type="ECO:0000256" key="4">
    <source>
        <dbReference type="SAM" id="MobiDB-lite"/>
    </source>
</evidence>
<dbReference type="RefSeq" id="XP_049304158.1">
    <property type="nucleotide sequence ID" value="XM_049448201.1"/>
</dbReference>
<feature type="compositionally biased region" description="Gly residues" evidence="4">
    <location>
        <begin position="206"/>
        <end position="215"/>
    </location>
</feature>
<dbReference type="InterPro" id="IPR013087">
    <property type="entry name" value="Znf_C2H2_type"/>
</dbReference>
<dbReference type="SUPFAM" id="SSF54695">
    <property type="entry name" value="POZ domain"/>
    <property type="match status" value="1"/>
</dbReference>
<dbReference type="InterPro" id="IPR000210">
    <property type="entry name" value="BTB/POZ_dom"/>
</dbReference>
<feature type="domain" description="C2H2-type" evidence="6">
    <location>
        <begin position="979"/>
        <end position="1007"/>
    </location>
</feature>
<keyword evidence="7" id="KW-1185">Reference proteome</keyword>
<feature type="compositionally biased region" description="Polar residues" evidence="4">
    <location>
        <begin position="193"/>
        <end position="203"/>
    </location>
</feature>
<dbReference type="Gene3D" id="3.30.710.10">
    <property type="entry name" value="Potassium Channel Kv1.1, Chain A"/>
    <property type="match status" value="1"/>
</dbReference>
<dbReference type="SMART" id="SM00355">
    <property type="entry name" value="ZnF_C2H2"/>
    <property type="match status" value="2"/>
</dbReference>
<gene>
    <name evidence="8 9" type="primary">LOC105224493</name>
</gene>
<keyword evidence="2" id="KW-0539">Nucleus</keyword>
<feature type="compositionally biased region" description="Polar residues" evidence="4">
    <location>
        <begin position="432"/>
        <end position="444"/>
    </location>
</feature>
<feature type="compositionally biased region" description="Low complexity" evidence="4">
    <location>
        <begin position="846"/>
        <end position="862"/>
    </location>
</feature>
<organism evidence="7 9">
    <name type="scientific">Bactrocera dorsalis</name>
    <name type="common">Oriental fruit fly</name>
    <name type="synonym">Dacus dorsalis</name>
    <dbReference type="NCBI Taxonomy" id="27457"/>
    <lineage>
        <taxon>Eukaryota</taxon>
        <taxon>Metazoa</taxon>
        <taxon>Ecdysozoa</taxon>
        <taxon>Arthropoda</taxon>
        <taxon>Hexapoda</taxon>
        <taxon>Insecta</taxon>
        <taxon>Pterygota</taxon>
        <taxon>Neoptera</taxon>
        <taxon>Endopterygota</taxon>
        <taxon>Diptera</taxon>
        <taxon>Brachycera</taxon>
        <taxon>Muscomorpha</taxon>
        <taxon>Tephritoidea</taxon>
        <taxon>Tephritidae</taxon>
        <taxon>Bactrocera</taxon>
        <taxon>Bactrocera</taxon>
    </lineage>
</organism>
<feature type="compositionally biased region" description="Low complexity" evidence="4">
    <location>
        <begin position="875"/>
        <end position="884"/>
    </location>
</feature>